<dbReference type="Pfam" id="PF01071">
    <property type="entry name" value="GARS_A"/>
    <property type="match status" value="1"/>
</dbReference>
<evidence type="ECO:0000313" key="7">
    <source>
        <dbReference type="Proteomes" id="UP000092460"/>
    </source>
</evidence>
<dbReference type="EnsemblMetazoa" id="GPPI048358-RA">
    <property type="protein sequence ID" value="GPPI048358-PA"/>
    <property type="gene ID" value="GPPI048358"/>
</dbReference>
<dbReference type="AlphaFoldDB" id="A0A1B0C3T6"/>
<evidence type="ECO:0000256" key="1">
    <source>
        <dbReference type="ARBA" id="ARBA00022598"/>
    </source>
</evidence>
<keyword evidence="7" id="KW-1185">Reference proteome</keyword>
<reference evidence="7" key="1">
    <citation type="submission" date="2015-01" db="EMBL/GenBank/DDBJ databases">
        <authorList>
            <person name="Aksoy S."/>
            <person name="Warren W."/>
            <person name="Wilson R.K."/>
        </authorList>
    </citation>
    <scope>NUCLEOTIDE SEQUENCE [LARGE SCALE GENOMIC DNA]</scope>
    <source>
        <strain evidence="7">IAEA</strain>
    </source>
</reference>
<evidence type="ECO:0000259" key="5">
    <source>
        <dbReference type="Pfam" id="PF01071"/>
    </source>
</evidence>
<evidence type="ECO:0000313" key="6">
    <source>
        <dbReference type="EnsemblMetazoa" id="GPPI048358-PA"/>
    </source>
</evidence>
<organism evidence="6 7">
    <name type="scientific">Glossina palpalis gambiensis</name>
    <dbReference type="NCBI Taxonomy" id="67801"/>
    <lineage>
        <taxon>Eukaryota</taxon>
        <taxon>Metazoa</taxon>
        <taxon>Ecdysozoa</taxon>
        <taxon>Arthropoda</taxon>
        <taxon>Hexapoda</taxon>
        <taxon>Insecta</taxon>
        <taxon>Pterygota</taxon>
        <taxon>Neoptera</taxon>
        <taxon>Endopterygota</taxon>
        <taxon>Diptera</taxon>
        <taxon>Brachycera</taxon>
        <taxon>Muscomorpha</taxon>
        <taxon>Hippoboscoidea</taxon>
        <taxon>Glossinidae</taxon>
        <taxon>Glossina</taxon>
    </lineage>
</organism>
<sequence length="114" mass="12789">MCNQTRQRRLEIIIVLPMIGASSLEADRDMVANKNTTQNSQGVEMLLDAKKFICDGETLVVKEFLMGEDVSELAVVGKNTVHIMLPAQDNKRLQLYLCCLISDSSLKKRFKATN</sequence>
<accession>A0A1B0C3T6</accession>
<dbReference type="EMBL" id="JXJN01025106">
    <property type="status" value="NOT_ANNOTATED_CDS"/>
    <property type="molecule type" value="Genomic_DNA"/>
</dbReference>
<evidence type="ECO:0000256" key="2">
    <source>
        <dbReference type="ARBA" id="ARBA00022741"/>
    </source>
</evidence>
<dbReference type="GO" id="GO:0016874">
    <property type="term" value="F:ligase activity"/>
    <property type="evidence" value="ECO:0007669"/>
    <property type="project" value="UniProtKB-KW"/>
</dbReference>
<name>A0A1B0C3T6_9MUSC</name>
<dbReference type="InterPro" id="IPR020561">
    <property type="entry name" value="PRibGlycinamid_synth_ATP-grasp"/>
</dbReference>
<feature type="domain" description="Phosphoribosylglycinamide synthetase ATP-grasp (A)" evidence="5">
    <location>
        <begin position="19"/>
        <end position="93"/>
    </location>
</feature>
<evidence type="ECO:0000256" key="4">
    <source>
        <dbReference type="SAM" id="SignalP"/>
    </source>
</evidence>
<dbReference type="Proteomes" id="UP000092460">
    <property type="component" value="Unassembled WGS sequence"/>
</dbReference>
<keyword evidence="4" id="KW-0732">Signal</keyword>
<dbReference type="STRING" id="67801.A0A1B0C3T6"/>
<keyword evidence="2" id="KW-0547">Nucleotide-binding</keyword>
<dbReference type="VEuPathDB" id="VectorBase:GPPI048358"/>
<protein>
    <recommendedName>
        <fullName evidence="5">Phosphoribosylglycinamide synthetase ATP-grasp (A) domain-containing protein</fullName>
    </recommendedName>
</protein>
<evidence type="ECO:0000256" key="3">
    <source>
        <dbReference type="ARBA" id="ARBA00022840"/>
    </source>
</evidence>
<proteinExistence type="predicted"/>
<dbReference type="SUPFAM" id="SSF56059">
    <property type="entry name" value="Glutathione synthetase ATP-binding domain-like"/>
    <property type="match status" value="1"/>
</dbReference>
<feature type="chain" id="PRO_5008405346" description="Phosphoribosylglycinamide synthetase ATP-grasp (A) domain-containing protein" evidence="4">
    <location>
        <begin position="27"/>
        <end position="114"/>
    </location>
</feature>
<keyword evidence="1" id="KW-0436">Ligase</keyword>
<feature type="signal peptide" evidence="4">
    <location>
        <begin position="1"/>
        <end position="26"/>
    </location>
</feature>
<dbReference type="GO" id="GO:0005524">
    <property type="term" value="F:ATP binding"/>
    <property type="evidence" value="ECO:0007669"/>
    <property type="project" value="UniProtKB-KW"/>
</dbReference>
<reference evidence="6" key="2">
    <citation type="submission" date="2020-05" db="UniProtKB">
        <authorList>
            <consortium name="EnsemblMetazoa"/>
        </authorList>
    </citation>
    <scope>IDENTIFICATION</scope>
    <source>
        <strain evidence="6">IAEA</strain>
    </source>
</reference>
<keyword evidence="3" id="KW-0067">ATP-binding</keyword>